<dbReference type="Pfam" id="PF02563">
    <property type="entry name" value="Poly_export"/>
    <property type="match status" value="1"/>
</dbReference>
<dbReference type="Gene3D" id="3.30.1950.10">
    <property type="entry name" value="wza like domain"/>
    <property type="match status" value="1"/>
</dbReference>
<dbReference type="InterPro" id="IPR003715">
    <property type="entry name" value="Poly_export_N"/>
</dbReference>
<keyword evidence="5" id="KW-1185">Reference proteome</keyword>
<evidence type="ECO:0000259" key="3">
    <source>
        <dbReference type="Pfam" id="PF02563"/>
    </source>
</evidence>
<feature type="domain" description="Polysaccharide export protein N-terminal" evidence="3">
    <location>
        <begin position="81"/>
        <end position="159"/>
    </location>
</feature>
<gene>
    <name evidence="4" type="ORF">SAMN04488002_3704</name>
</gene>
<name>A0A1I6IDZ6_9RHOB</name>
<keyword evidence="1 2" id="KW-0732">Signal</keyword>
<accession>A0A1I6IDZ6</accession>
<feature type="signal peptide" evidence="2">
    <location>
        <begin position="1"/>
        <end position="26"/>
    </location>
</feature>
<proteinExistence type="predicted"/>
<protein>
    <submittedName>
        <fullName evidence="4">Polysaccharide export outer membrane protein</fullName>
    </submittedName>
</protein>
<evidence type="ECO:0000256" key="2">
    <source>
        <dbReference type="SAM" id="SignalP"/>
    </source>
</evidence>
<sequence>MVYKISCHLLLAVALSVSGCALPRGAALQSEIVKQSKSEEPNIAVYPVTKDLLPRFSKWPNTGGVTSYSWVGKRKGPIGRVILAGDTVNIAVWDNNENSLLTAPQAKVTQLQATRVSTNGAVFVPYVGSVNIGGMTEAGAREKIQDALLAVSPSAQVQLTSEAGKRHSVNLVSGINSPGAYPLEERDMTVLSALALGGGAKDSFKNPQIRLLRGNSTYAISLDKLLKSPALDTTLHSGDKIVVVEDESYFLALGASGKEELITFPKSYVSALEAVTLMGGLNDNRANPQGILVLREYGARAVRADSISGPSNQRVVFTMDLASADGLFSARNFKINAKDVVYATESPVNNVRTVFGLIGGAFGVANQLGN</sequence>
<dbReference type="PROSITE" id="PS51257">
    <property type="entry name" value="PROKAR_LIPOPROTEIN"/>
    <property type="match status" value="1"/>
</dbReference>
<evidence type="ECO:0000256" key="1">
    <source>
        <dbReference type="ARBA" id="ARBA00022729"/>
    </source>
</evidence>
<dbReference type="InterPro" id="IPR049712">
    <property type="entry name" value="Poly_export"/>
</dbReference>
<dbReference type="PANTHER" id="PTHR33619">
    <property type="entry name" value="POLYSACCHARIDE EXPORT PROTEIN GFCE-RELATED"/>
    <property type="match status" value="1"/>
</dbReference>
<dbReference type="STRING" id="670154.SAMN04488002_3704"/>
<dbReference type="GO" id="GO:0015159">
    <property type="term" value="F:polysaccharide transmembrane transporter activity"/>
    <property type="evidence" value="ECO:0007669"/>
    <property type="project" value="InterPro"/>
</dbReference>
<dbReference type="Proteomes" id="UP000199658">
    <property type="component" value="Unassembled WGS sequence"/>
</dbReference>
<organism evidence="4 5">
    <name type="scientific">Litoreibacter janthinus</name>
    <dbReference type="NCBI Taxonomy" id="670154"/>
    <lineage>
        <taxon>Bacteria</taxon>
        <taxon>Pseudomonadati</taxon>
        <taxon>Pseudomonadota</taxon>
        <taxon>Alphaproteobacteria</taxon>
        <taxon>Rhodobacterales</taxon>
        <taxon>Roseobacteraceae</taxon>
        <taxon>Litoreibacter</taxon>
    </lineage>
</organism>
<dbReference type="AlphaFoldDB" id="A0A1I6IDZ6"/>
<dbReference type="PANTHER" id="PTHR33619:SF3">
    <property type="entry name" value="POLYSACCHARIDE EXPORT PROTEIN GFCE-RELATED"/>
    <property type="match status" value="1"/>
</dbReference>
<dbReference type="EMBL" id="FOYO01000002">
    <property type="protein sequence ID" value="SFR64580.1"/>
    <property type="molecule type" value="Genomic_DNA"/>
</dbReference>
<reference evidence="5" key="1">
    <citation type="submission" date="2016-10" db="EMBL/GenBank/DDBJ databases">
        <authorList>
            <person name="Varghese N."/>
            <person name="Submissions S."/>
        </authorList>
    </citation>
    <scope>NUCLEOTIDE SEQUENCE [LARGE SCALE GENOMIC DNA]</scope>
    <source>
        <strain evidence="5">DSM 26921</strain>
    </source>
</reference>
<evidence type="ECO:0000313" key="5">
    <source>
        <dbReference type="Proteomes" id="UP000199658"/>
    </source>
</evidence>
<evidence type="ECO:0000313" key="4">
    <source>
        <dbReference type="EMBL" id="SFR64580.1"/>
    </source>
</evidence>
<dbReference type="OrthoDB" id="7198507at2"/>
<feature type="chain" id="PRO_5011539024" evidence="2">
    <location>
        <begin position="27"/>
        <end position="370"/>
    </location>
</feature>
<dbReference type="RefSeq" id="WP_090220577.1">
    <property type="nucleotide sequence ID" value="NZ_FOYO01000002.1"/>
</dbReference>
<dbReference type="Gene3D" id="3.10.560.10">
    <property type="entry name" value="Outer membrane lipoprotein wza domain like"/>
    <property type="match status" value="2"/>
</dbReference>